<dbReference type="SUPFAM" id="SSF109604">
    <property type="entry name" value="HD-domain/PDEase-like"/>
    <property type="match status" value="1"/>
</dbReference>
<protein>
    <submittedName>
        <fullName evidence="1">Bifunctional (P)ppGpp synthase/hydrolase RelA</fullName>
    </submittedName>
</protein>
<dbReference type="Gene3D" id="1.10.3210.10">
    <property type="entry name" value="Hypothetical protein af1432"/>
    <property type="match status" value="1"/>
</dbReference>
<keyword evidence="2" id="KW-1185">Reference proteome</keyword>
<sequence length="157" mass="17987">MPATLEDAIALAATHFTGITDKSGQPYILHCIRVMMGVESLDAKMVGVLHDLVEDTPVTLDDLRSHGFSDRVVQGVDLMTHRSETSYQDYVIRLRENELARQVKLSDLRDNLSLDRVLLRGERFQRDLSRVGKYVATHRFLIDEIDEAAYREIMERL</sequence>
<name>A0ABX5XX02_9BACT</name>
<gene>
    <name evidence="1" type="primary">relA</name>
    <name evidence="1" type="ORF">TBK1r_55680</name>
</gene>
<proteinExistence type="predicted"/>
<dbReference type="EMBL" id="CP036432">
    <property type="protein sequence ID" value="QDV86549.1"/>
    <property type="molecule type" value="Genomic_DNA"/>
</dbReference>
<evidence type="ECO:0000313" key="2">
    <source>
        <dbReference type="Proteomes" id="UP000318081"/>
    </source>
</evidence>
<reference evidence="1 2" key="1">
    <citation type="submission" date="2019-02" db="EMBL/GenBank/DDBJ databases">
        <title>Deep-cultivation of Planctomycetes and their phenomic and genomic characterization uncovers novel biology.</title>
        <authorList>
            <person name="Wiegand S."/>
            <person name="Jogler M."/>
            <person name="Boedeker C."/>
            <person name="Pinto D."/>
            <person name="Vollmers J."/>
            <person name="Rivas-Marin E."/>
            <person name="Kohn T."/>
            <person name="Peeters S.H."/>
            <person name="Heuer A."/>
            <person name="Rast P."/>
            <person name="Oberbeckmann S."/>
            <person name="Bunk B."/>
            <person name="Jeske O."/>
            <person name="Meyerdierks A."/>
            <person name="Storesund J.E."/>
            <person name="Kallscheuer N."/>
            <person name="Luecker S."/>
            <person name="Lage O.M."/>
            <person name="Pohl T."/>
            <person name="Merkel B.J."/>
            <person name="Hornburger P."/>
            <person name="Mueller R.-W."/>
            <person name="Bruemmer F."/>
            <person name="Labrenz M."/>
            <person name="Spormann A.M."/>
            <person name="Op den Camp H."/>
            <person name="Overmann J."/>
            <person name="Amann R."/>
            <person name="Jetten M.S.M."/>
            <person name="Mascher T."/>
            <person name="Medema M.H."/>
            <person name="Devos D.P."/>
            <person name="Kaster A.-K."/>
            <person name="Ovreas L."/>
            <person name="Rohde M."/>
            <person name="Galperin M.Y."/>
            <person name="Jogler C."/>
        </authorList>
    </citation>
    <scope>NUCLEOTIDE SEQUENCE [LARGE SCALE GENOMIC DNA]</scope>
    <source>
        <strain evidence="1 2">TBK1r</strain>
    </source>
</reference>
<accession>A0ABX5XX02</accession>
<dbReference type="Proteomes" id="UP000318081">
    <property type="component" value="Chromosome"/>
</dbReference>
<dbReference type="RefSeq" id="WP_145217797.1">
    <property type="nucleotide sequence ID" value="NZ_CP036432.1"/>
</dbReference>
<evidence type="ECO:0000313" key="1">
    <source>
        <dbReference type="EMBL" id="QDV86549.1"/>
    </source>
</evidence>
<organism evidence="1 2">
    <name type="scientific">Stieleria magnilauensis</name>
    <dbReference type="NCBI Taxonomy" id="2527963"/>
    <lineage>
        <taxon>Bacteria</taxon>
        <taxon>Pseudomonadati</taxon>
        <taxon>Planctomycetota</taxon>
        <taxon>Planctomycetia</taxon>
        <taxon>Pirellulales</taxon>
        <taxon>Pirellulaceae</taxon>
        <taxon>Stieleria</taxon>
    </lineage>
</organism>